<evidence type="ECO:0000259" key="1">
    <source>
        <dbReference type="Pfam" id="PF26215"/>
    </source>
</evidence>
<reference evidence="3" key="2">
    <citation type="submission" date="2023-11" db="UniProtKB">
        <authorList>
            <consortium name="WormBaseParasite"/>
        </authorList>
    </citation>
    <scope>IDENTIFICATION</scope>
</reference>
<dbReference type="InterPro" id="IPR058912">
    <property type="entry name" value="HTH_animal"/>
</dbReference>
<sequence length="335" mass="38969">MHSLETNAIMRCLSPPKMWLRYVDDTFIIIKRSLLNELFQLINNMSETIKFSKEVESDENELAFLDCLVKRKLDGKFKINIFRKPTNSDRYLDYHSAHPFTTKVTVAKNLINRAKRLVTEEEDINEELKLVQSTLESNNYPKAFIKRYLKCEDKDESKPAAKNWVSTAVVPYRKETSDEIKRILNEHNIRVYFRASNTLRSLLVKVKDKIEQENQQNCVYQINCGDCNAVYVGETSRQVNIRMKEHKQCLKVVPKSSADLKKLENNSAIALHSIETGHKIDFDKTKVLQKGFGSYQERLTAEALHIWVNPNSLNRREGVMLADAWQILTNKQNKI</sequence>
<proteinExistence type="predicted"/>
<organism evidence="2 3">
    <name type="scientific">Trichobilharzia regenti</name>
    <name type="common">Nasal bird schistosome</name>
    <dbReference type="NCBI Taxonomy" id="157069"/>
    <lineage>
        <taxon>Eukaryota</taxon>
        <taxon>Metazoa</taxon>
        <taxon>Spiralia</taxon>
        <taxon>Lophotrochozoa</taxon>
        <taxon>Platyhelminthes</taxon>
        <taxon>Trematoda</taxon>
        <taxon>Digenea</taxon>
        <taxon>Strigeidida</taxon>
        <taxon>Schistosomatoidea</taxon>
        <taxon>Schistosomatidae</taxon>
        <taxon>Trichobilharzia</taxon>
    </lineage>
</organism>
<dbReference type="PANTHER" id="PTHR21301:SF11">
    <property type="entry name" value="GIY-YIG DOMAIN-CONTAINING PROTEIN"/>
    <property type="match status" value="1"/>
</dbReference>
<dbReference type="Proteomes" id="UP000050795">
    <property type="component" value="Unassembled WGS sequence"/>
</dbReference>
<dbReference type="WBParaSite" id="TREG1_113020.1">
    <property type="protein sequence ID" value="TREG1_113020.1"/>
    <property type="gene ID" value="TREG1_113020"/>
</dbReference>
<dbReference type="Pfam" id="PF26215">
    <property type="entry name" value="HTH_animal"/>
    <property type="match status" value="1"/>
</dbReference>
<dbReference type="CDD" id="cd10442">
    <property type="entry name" value="GIY-YIG_PLEs"/>
    <property type="match status" value="1"/>
</dbReference>
<dbReference type="PANTHER" id="PTHR21301">
    <property type="entry name" value="REVERSE TRANSCRIPTASE"/>
    <property type="match status" value="1"/>
</dbReference>
<protein>
    <recommendedName>
        <fullName evidence="1">Helix-turn-helix domain-containing protein</fullName>
    </recommendedName>
</protein>
<evidence type="ECO:0000313" key="3">
    <source>
        <dbReference type="WBParaSite" id="TREG1_113020.1"/>
    </source>
</evidence>
<dbReference type="AlphaFoldDB" id="A0AA85IVA9"/>
<feature type="domain" description="Helix-turn-helix" evidence="1">
    <location>
        <begin position="90"/>
        <end position="149"/>
    </location>
</feature>
<name>A0AA85IVA9_TRIRE</name>
<accession>A0AA85IVA9</accession>
<reference evidence="2" key="1">
    <citation type="submission" date="2022-06" db="EMBL/GenBank/DDBJ databases">
        <authorList>
            <person name="Berger JAMES D."/>
            <person name="Berger JAMES D."/>
        </authorList>
    </citation>
    <scope>NUCLEOTIDE SEQUENCE [LARGE SCALE GENOMIC DNA]</scope>
</reference>
<keyword evidence="2" id="KW-1185">Reference proteome</keyword>
<evidence type="ECO:0000313" key="2">
    <source>
        <dbReference type="Proteomes" id="UP000050795"/>
    </source>
</evidence>